<evidence type="ECO:0000313" key="9">
    <source>
        <dbReference type="Proteomes" id="UP001055091"/>
    </source>
</evidence>
<dbReference type="InterPro" id="IPR050490">
    <property type="entry name" value="Bact_solute-bd_prot1"/>
</dbReference>
<dbReference type="Proteomes" id="UP001055091">
    <property type="component" value="Unassembled WGS sequence"/>
</dbReference>
<organism evidence="8 9">
    <name type="scientific">Hungatella hathewayi</name>
    <dbReference type="NCBI Taxonomy" id="154046"/>
    <lineage>
        <taxon>Bacteria</taxon>
        <taxon>Bacillati</taxon>
        <taxon>Bacillota</taxon>
        <taxon>Clostridia</taxon>
        <taxon>Lachnospirales</taxon>
        <taxon>Lachnospiraceae</taxon>
        <taxon>Hungatella</taxon>
    </lineage>
</organism>
<keyword evidence="4" id="KW-0564">Palmitate</keyword>
<evidence type="ECO:0000256" key="4">
    <source>
        <dbReference type="ARBA" id="ARBA00023139"/>
    </source>
</evidence>
<dbReference type="AlphaFoldDB" id="A0AA37N4F2"/>
<evidence type="ECO:0000256" key="1">
    <source>
        <dbReference type="ARBA" id="ARBA00022475"/>
    </source>
</evidence>
<evidence type="ECO:0000256" key="5">
    <source>
        <dbReference type="ARBA" id="ARBA00023288"/>
    </source>
</evidence>
<dbReference type="Gene3D" id="3.40.190.10">
    <property type="entry name" value="Periplasmic binding protein-like II"/>
    <property type="match status" value="1"/>
</dbReference>
<protein>
    <recommendedName>
        <fullName evidence="10">Extracellular solute-binding protein</fullName>
    </recommendedName>
</protein>
<evidence type="ECO:0000256" key="6">
    <source>
        <dbReference type="SAM" id="MobiDB-lite"/>
    </source>
</evidence>
<dbReference type="PROSITE" id="PS51257">
    <property type="entry name" value="PROKAR_LIPOPROTEIN"/>
    <property type="match status" value="1"/>
</dbReference>
<feature type="signal peptide" evidence="7">
    <location>
        <begin position="1"/>
        <end position="18"/>
    </location>
</feature>
<keyword evidence="3" id="KW-0472">Membrane</keyword>
<dbReference type="InterPro" id="IPR006059">
    <property type="entry name" value="SBP"/>
</dbReference>
<dbReference type="RefSeq" id="WP_195521833.1">
    <property type="nucleotide sequence ID" value="NZ_BQNJ01000002.1"/>
</dbReference>
<proteinExistence type="predicted"/>
<keyword evidence="2 7" id="KW-0732">Signal</keyword>
<dbReference type="Pfam" id="PF01547">
    <property type="entry name" value="SBP_bac_1"/>
    <property type="match status" value="1"/>
</dbReference>
<accession>A0AA37N4F2</accession>
<evidence type="ECO:0000256" key="2">
    <source>
        <dbReference type="ARBA" id="ARBA00022729"/>
    </source>
</evidence>
<evidence type="ECO:0008006" key="10">
    <source>
        <dbReference type="Google" id="ProtNLM"/>
    </source>
</evidence>
<reference evidence="8" key="1">
    <citation type="submission" date="2022-01" db="EMBL/GenBank/DDBJ databases">
        <title>Novel bile acid biosynthetic pathways are enriched in the microbiome of centenarians.</title>
        <authorList>
            <person name="Sato Y."/>
            <person name="Atarashi K."/>
            <person name="Plichta R.D."/>
            <person name="Arai Y."/>
            <person name="Sasajima S."/>
            <person name="Kearney M.S."/>
            <person name="Suda W."/>
            <person name="Takeshita K."/>
            <person name="Sasaki T."/>
            <person name="Okamoto S."/>
            <person name="Skelly N.A."/>
            <person name="Okamura Y."/>
            <person name="Vlamakis H."/>
            <person name="Li Y."/>
            <person name="Tanoue T."/>
            <person name="Takei H."/>
            <person name="Nittono H."/>
            <person name="Narushima S."/>
            <person name="Irie J."/>
            <person name="Itoh H."/>
            <person name="Moriya K."/>
            <person name="Sugiura Y."/>
            <person name="Suematsu M."/>
            <person name="Moritoki N."/>
            <person name="Shibata S."/>
            <person name="Littman R.D."/>
            <person name="Fischbach A.M."/>
            <person name="Uwamino Y."/>
            <person name="Inoue T."/>
            <person name="Honda A."/>
            <person name="Hattori M."/>
            <person name="Murai T."/>
            <person name="Xavier J.R."/>
            <person name="Hirose N."/>
            <person name="Honda K."/>
        </authorList>
    </citation>
    <scope>NUCLEOTIDE SEQUENCE</scope>
    <source>
        <strain evidence="8">CE91-St55</strain>
    </source>
</reference>
<feature type="region of interest" description="Disordered" evidence="6">
    <location>
        <begin position="23"/>
        <end position="43"/>
    </location>
</feature>
<dbReference type="PANTHER" id="PTHR43649:SF33">
    <property type="entry name" value="POLYGALACTURONAN_RHAMNOGALACTURONAN-BINDING PROTEIN YTCQ"/>
    <property type="match status" value="1"/>
</dbReference>
<feature type="chain" id="PRO_5041258002" description="Extracellular solute-binding protein" evidence="7">
    <location>
        <begin position="19"/>
        <end position="473"/>
    </location>
</feature>
<gene>
    <name evidence="8" type="ORF">CE91St55_42560</name>
</gene>
<keyword evidence="5" id="KW-0449">Lipoprotein</keyword>
<name>A0AA37N4F2_9FIRM</name>
<dbReference type="PANTHER" id="PTHR43649">
    <property type="entry name" value="ARABINOSE-BINDING PROTEIN-RELATED"/>
    <property type="match status" value="1"/>
</dbReference>
<evidence type="ECO:0000256" key="7">
    <source>
        <dbReference type="SAM" id="SignalP"/>
    </source>
</evidence>
<evidence type="ECO:0000313" key="8">
    <source>
        <dbReference type="EMBL" id="GKH02275.1"/>
    </source>
</evidence>
<dbReference type="SUPFAM" id="SSF53850">
    <property type="entry name" value="Periplasmic binding protein-like II"/>
    <property type="match status" value="1"/>
</dbReference>
<evidence type="ECO:0000256" key="3">
    <source>
        <dbReference type="ARBA" id="ARBA00023136"/>
    </source>
</evidence>
<dbReference type="EMBL" id="BQNJ01000002">
    <property type="protein sequence ID" value="GKH02275.1"/>
    <property type="molecule type" value="Genomic_DNA"/>
</dbReference>
<comment type="caution">
    <text evidence="8">The sequence shown here is derived from an EMBL/GenBank/DDBJ whole genome shotgun (WGS) entry which is preliminary data.</text>
</comment>
<keyword evidence="1" id="KW-1003">Cell membrane</keyword>
<sequence length="473" mass="52260">MKKALSIMMASSMVLSLAACSGSATSPTTVAPEPSKSAAEESKAEETAKAAVSGERMELTVWLTPSWKGVFSGDEPGADYDSFFVEAGKRYTENVNPNVTVKVEVIPGDSRDEKLNVAESTNTLPDIVYEGAFTMSSYYHKGSIVTLDDIVNEDDKKDIAEGIWENCMVEDKTFIFPFAHMPGTLVYNADMFREAGLEDKIAGEYEIATWSPDELKEILKKLKEEKKDVYPMSLFAMNNQGDTWNLTWLRMFGNKFYGDDGHLVVNEESGVRALQYLLDLYNEGLTVPGAESLTSNDCNAMFQNKQIAVSFTNSTLFTNLQTDMANGTIEPFDARLANIPGDPNPNSFTYVSGFMAMNTGNENKIAAAKDFINYVCHDPELVLASKNTLPVRETVTKQVSGELPFLPAYTENAKYIYNFSNNIPGYNELRNVLFPELQAALTGQKTAQEALNSYVEKGNVIIDEGRANSVIYN</sequence>